<feature type="region of interest" description="Disordered" evidence="1">
    <location>
        <begin position="716"/>
        <end position="743"/>
    </location>
</feature>
<keyword evidence="2" id="KW-0472">Membrane</keyword>
<feature type="compositionally biased region" description="Gly residues" evidence="1">
    <location>
        <begin position="395"/>
        <end position="427"/>
    </location>
</feature>
<dbReference type="RefSeq" id="WP_267567418.1">
    <property type="nucleotide sequence ID" value="NZ_JAPNTZ010000013.1"/>
</dbReference>
<dbReference type="InterPro" id="IPR007621">
    <property type="entry name" value="TPM_dom"/>
</dbReference>
<dbReference type="InterPro" id="IPR006311">
    <property type="entry name" value="TAT_signal"/>
</dbReference>
<dbReference type="Gene3D" id="3.10.310.50">
    <property type="match status" value="1"/>
</dbReference>
<keyword evidence="6" id="KW-1185">Reference proteome</keyword>
<evidence type="ECO:0000259" key="4">
    <source>
        <dbReference type="Pfam" id="PF04536"/>
    </source>
</evidence>
<dbReference type="EMBL" id="JAPNTZ010000013">
    <property type="protein sequence ID" value="MCY1142969.1"/>
    <property type="molecule type" value="Genomic_DNA"/>
</dbReference>
<evidence type="ECO:0000256" key="2">
    <source>
        <dbReference type="SAM" id="Phobius"/>
    </source>
</evidence>
<feature type="signal peptide" evidence="3">
    <location>
        <begin position="1"/>
        <end position="28"/>
    </location>
</feature>
<reference evidence="5" key="1">
    <citation type="submission" date="2022-11" db="EMBL/GenBank/DDBJ databases">
        <authorList>
            <person name="Somphong A."/>
            <person name="Phongsopitanun W."/>
        </authorList>
    </citation>
    <scope>NUCLEOTIDE SEQUENCE</scope>
    <source>
        <strain evidence="5">Pm04-4</strain>
    </source>
</reference>
<feature type="transmembrane region" description="Helical" evidence="2">
    <location>
        <begin position="161"/>
        <end position="181"/>
    </location>
</feature>
<gene>
    <name evidence="5" type="ORF">OWR29_33665</name>
</gene>
<organism evidence="5 6">
    <name type="scientific">Paractinoplanes pyxinae</name>
    <dbReference type="NCBI Taxonomy" id="2997416"/>
    <lineage>
        <taxon>Bacteria</taxon>
        <taxon>Bacillati</taxon>
        <taxon>Actinomycetota</taxon>
        <taxon>Actinomycetes</taxon>
        <taxon>Micromonosporales</taxon>
        <taxon>Micromonosporaceae</taxon>
        <taxon>Paractinoplanes</taxon>
    </lineage>
</organism>
<feature type="region of interest" description="Disordered" evidence="1">
    <location>
        <begin position="378"/>
        <end position="427"/>
    </location>
</feature>
<accession>A0ABT4B8Y7</accession>
<keyword evidence="2" id="KW-0812">Transmembrane</keyword>
<comment type="caution">
    <text evidence="5">The sequence shown here is derived from an EMBL/GenBank/DDBJ whole genome shotgun (WGS) entry which is preliminary data.</text>
</comment>
<dbReference type="PROSITE" id="PS51318">
    <property type="entry name" value="TAT"/>
    <property type="match status" value="1"/>
</dbReference>
<keyword evidence="3" id="KW-0732">Signal</keyword>
<feature type="domain" description="TPM" evidence="4">
    <location>
        <begin position="38"/>
        <end position="152"/>
    </location>
</feature>
<sequence length="743" mass="74039">MTSKLSRSVVMLLAALAAVALVAGPAVAQAPERLATQVTDPGGVLSDRAGVDAALAEMQDSTGIQLFVVLVDSFDGTPAQQWTDETARLSDLGNRDALLAVAVTDRAYAYSFPEDSRISDRELADVAANNIEPALSRSDWSGAVIAGAQGYTDAATGSSNFGWIFLVLGIIVVIVLAWMWLRKRRAVAHTAPAGAPAAPAGPTAEELTARANALLIELDDDLRAGERELALAVAQYGPEATAPFQAALESSRQDVAEAFRLRMTLDEVPAPDATQRRDTLTQIISLCEAADARLDAESEAFDRLRDLEGRAAEAATEIDQRRATIEAALPATEATLKQLTATYSGSTVTAIATNVDQARERLTFAATALTNARHALTSATHPTPGATPAAPPPGTGAGPATGAGAGPDAGAGAGPDAGAGPGAGAGAGPDAGVGSGAGAAPGAGAGPGAGVRPGVGAGVPGGDRAEAALAVRAAEQAVDQADQLVAAVARAAADLPAARSAADALINEITGEIAAGRAALTGNTVAPAGLTAAITGGEQALAEVRAAFSAERPDPVDAVARLQTADAALDAALAEARDVAERLAHDRSLLSQELPVARAEVAAANDFITTRRGAVRSEARATLSEAVRHLSVAESVATTDPATALAEARQARQLAANAARSANLDVQRWGGGPGYGGGWGGGRGSQGGFDAGAFAGAVLGGILSGGARSGGYHGGGFGGSASRGRRTSGGGGGGGRRGGGGRF</sequence>
<evidence type="ECO:0000256" key="1">
    <source>
        <dbReference type="SAM" id="MobiDB-lite"/>
    </source>
</evidence>
<keyword evidence="2" id="KW-1133">Transmembrane helix</keyword>
<evidence type="ECO:0000256" key="3">
    <source>
        <dbReference type="SAM" id="SignalP"/>
    </source>
</evidence>
<name>A0ABT4B8Y7_9ACTN</name>
<evidence type="ECO:0000313" key="6">
    <source>
        <dbReference type="Proteomes" id="UP001151002"/>
    </source>
</evidence>
<feature type="chain" id="PRO_5046901379" evidence="3">
    <location>
        <begin position="29"/>
        <end position="743"/>
    </location>
</feature>
<proteinExistence type="predicted"/>
<protein>
    <submittedName>
        <fullName evidence="5">TPM domain-containing protein</fullName>
    </submittedName>
</protein>
<evidence type="ECO:0000313" key="5">
    <source>
        <dbReference type="EMBL" id="MCY1142969.1"/>
    </source>
</evidence>
<dbReference type="Proteomes" id="UP001151002">
    <property type="component" value="Unassembled WGS sequence"/>
</dbReference>
<dbReference type="Pfam" id="PF04536">
    <property type="entry name" value="TPM_phosphatase"/>
    <property type="match status" value="1"/>
</dbReference>